<dbReference type="InterPro" id="IPR000160">
    <property type="entry name" value="GGDEF_dom"/>
</dbReference>
<dbReference type="Gene3D" id="6.10.340.10">
    <property type="match status" value="1"/>
</dbReference>
<dbReference type="InterPro" id="IPR033463">
    <property type="entry name" value="sCache_3"/>
</dbReference>
<dbReference type="PROSITE" id="PS50885">
    <property type="entry name" value="HAMP"/>
    <property type="match status" value="1"/>
</dbReference>
<feature type="transmembrane region" description="Helical" evidence="6">
    <location>
        <begin position="184"/>
        <end position="202"/>
    </location>
</feature>
<dbReference type="InterPro" id="IPR050469">
    <property type="entry name" value="Diguanylate_Cyclase"/>
</dbReference>
<accession>A0ABR7N3A4</accession>
<name>A0ABR7N3A4_9FIRM</name>
<dbReference type="Pfam" id="PF00990">
    <property type="entry name" value="GGDEF"/>
    <property type="match status" value="1"/>
</dbReference>
<feature type="transmembrane region" description="Helical" evidence="6">
    <location>
        <begin position="12"/>
        <end position="39"/>
    </location>
</feature>
<evidence type="ECO:0000259" key="8">
    <source>
        <dbReference type="PROSITE" id="PS50887"/>
    </source>
</evidence>
<dbReference type="InterPro" id="IPR029787">
    <property type="entry name" value="Nucleotide_cyclase"/>
</dbReference>
<dbReference type="Proteomes" id="UP000606193">
    <property type="component" value="Unassembled WGS sequence"/>
</dbReference>
<keyword evidence="10" id="KW-1185">Reference proteome</keyword>
<evidence type="ECO:0000256" key="6">
    <source>
        <dbReference type="SAM" id="Phobius"/>
    </source>
</evidence>
<dbReference type="SMART" id="SM00267">
    <property type="entry name" value="GGDEF"/>
    <property type="match status" value="1"/>
</dbReference>
<dbReference type="PANTHER" id="PTHR45138">
    <property type="entry name" value="REGULATORY COMPONENTS OF SENSORY TRANSDUCTION SYSTEM"/>
    <property type="match status" value="1"/>
</dbReference>
<dbReference type="Gene3D" id="3.30.70.270">
    <property type="match status" value="1"/>
</dbReference>
<sequence length="416" mass="46590">MGKARRGIRHSLILMVTLPTVILSIFVLLFGAMMFYHFYCQSIRDELAATTNMMVECLDLTVRGDYKYEDGRLLKGDLNITDSTMLYRVREKSHIDTTIFWGDTRVITTVEDEDGISAAGTKAEQTVGDVVLATGQDYFSDKVGVNGTKYIGYYKALKNDDNSVVGMVFAGKRRSTVYHKILRILSWFLGFSVVAVFVAVLCTRRYSAGVLTDINSINHFLQTISEGTLGEILDERIRKRKDELGDIGIYADKMRSNLQKLVEMDALTSLYNRRSGNHMMAALVEQKAVYTAVMCDIDFFKRINDTFGHAAGDQVLIEVSAAIRNSVGEEGFASRWGGEEFLAIYCLDLTEARERVEALQQSIRDLVVNYGGTDIQVTMTFGVTESTPAESYEKVVKRADEKLYVGKNGGRDQIVI</sequence>
<comment type="caution">
    <text evidence="9">The sequence shown here is derived from an EMBL/GenBank/DDBJ whole genome shotgun (WGS) entry which is preliminary data.</text>
</comment>
<evidence type="ECO:0000256" key="2">
    <source>
        <dbReference type="ARBA" id="ARBA00022475"/>
    </source>
</evidence>
<dbReference type="PROSITE" id="PS50887">
    <property type="entry name" value="GGDEF"/>
    <property type="match status" value="1"/>
</dbReference>
<keyword evidence="3 6" id="KW-0812">Transmembrane</keyword>
<dbReference type="SUPFAM" id="SSF55073">
    <property type="entry name" value="Nucleotide cyclase"/>
    <property type="match status" value="1"/>
</dbReference>
<dbReference type="CDD" id="cd01949">
    <property type="entry name" value="GGDEF"/>
    <property type="match status" value="1"/>
</dbReference>
<dbReference type="RefSeq" id="WP_249298286.1">
    <property type="nucleotide sequence ID" value="NZ_JACRSX010000016.1"/>
</dbReference>
<feature type="domain" description="GGDEF" evidence="8">
    <location>
        <begin position="288"/>
        <end position="416"/>
    </location>
</feature>
<gene>
    <name evidence="9" type="ORF">H8704_10885</name>
</gene>
<organism evidence="9 10">
    <name type="scientific">Jutongia huaianensis</name>
    <dbReference type="NCBI Taxonomy" id="2763668"/>
    <lineage>
        <taxon>Bacteria</taxon>
        <taxon>Bacillati</taxon>
        <taxon>Bacillota</taxon>
        <taxon>Clostridia</taxon>
        <taxon>Lachnospirales</taxon>
        <taxon>Lachnospiraceae</taxon>
        <taxon>Jutongia</taxon>
    </lineage>
</organism>
<protein>
    <submittedName>
        <fullName evidence="9">Diguanylate cyclase</fullName>
    </submittedName>
</protein>
<dbReference type="InterPro" id="IPR003660">
    <property type="entry name" value="HAMP_dom"/>
</dbReference>
<evidence type="ECO:0000256" key="3">
    <source>
        <dbReference type="ARBA" id="ARBA00022692"/>
    </source>
</evidence>
<evidence type="ECO:0000256" key="5">
    <source>
        <dbReference type="ARBA" id="ARBA00023136"/>
    </source>
</evidence>
<keyword evidence="2" id="KW-1003">Cell membrane</keyword>
<feature type="domain" description="HAMP" evidence="7">
    <location>
        <begin position="208"/>
        <end position="263"/>
    </location>
</feature>
<dbReference type="InterPro" id="IPR043128">
    <property type="entry name" value="Rev_trsase/Diguanyl_cyclase"/>
</dbReference>
<evidence type="ECO:0000259" key="7">
    <source>
        <dbReference type="PROSITE" id="PS50885"/>
    </source>
</evidence>
<proteinExistence type="predicted"/>
<dbReference type="Pfam" id="PF17202">
    <property type="entry name" value="sCache_3_3"/>
    <property type="match status" value="1"/>
</dbReference>
<reference evidence="9 10" key="1">
    <citation type="submission" date="2020-08" db="EMBL/GenBank/DDBJ databases">
        <title>Genome public.</title>
        <authorList>
            <person name="Liu C."/>
            <person name="Sun Q."/>
        </authorList>
    </citation>
    <scope>NUCLEOTIDE SEQUENCE [LARGE SCALE GENOMIC DNA]</scope>
    <source>
        <strain evidence="9 10">NSJ-37</strain>
    </source>
</reference>
<dbReference type="EMBL" id="JACRSX010000016">
    <property type="protein sequence ID" value="MBC8563126.1"/>
    <property type="molecule type" value="Genomic_DNA"/>
</dbReference>
<evidence type="ECO:0000256" key="4">
    <source>
        <dbReference type="ARBA" id="ARBA00022989"/>
    </source>
</evidence>
<dbReference type="NCBIfam" id="TIGR00254">
    <property type="entry name" value="GGDEF"/>
    <property type="match status" value="1"/>
</dbReference>
<comment type="subcellular location">
    <subcellularLocation>
        <location evidence="1">Cell membrane</location>
        <topology evidence="1">Multi-pass membrane protein</topology>
    </subcellularLocation>
</comment>
<evidence type="ECO:0000313" key="10">
    <source>
        <dbReference type="Proteomes" id="UP000606193"/>
    </source>
</evidence>
<keyword evidence="5 6" id="KW-0472">Membrane</keyword>
<evidence type="ECO:0000313" key="9">
    <source>
        <dbReference type="EMBL" id="MBC8563126.1"/>
    </source>
</evidence>
<dbReference type="PANTHER" id="PTHR45138:SF9">
    <property type="entry name" value="DIGUANYLATE CYCLASE DGCM-RELATED"/>
    <property type="match status" value="1"/>
</dbReference>
<keyword evidence="4 6" id="KW-1133">Transmembrane helix</keyword>
<evidence type="ECO:0000256" key="1">
    <source>
        <dbReference type="ARBA" id="ARBA00004651"/>
    </source>
</evidence>